<keyword evidence="1" id="KW-1133">Transmembrane helix</keyword>
<feature type="transmembrane region" description="Helical" evidence="1">
    <location>
        <begin position="47"/>
        <end position="69"/>
    </location>
</feature>
<feature type="transmembrane region" description="Helical" evidence="1">
    <location>
        <begin position="102"/>
        <end position="118"/>
    </location>
</feature>
<protein>
    <recommendedName>
        <fullName evidence="4">DUF1648 domain-containing protein</fullName>
    </recommendedName>
</protein>
<feature type="transmembrane region" description="Helical" evidence="1">
    <location>
        <begin position="130"/>
        <end position="151"/>
    </location>
</feature>
<organism evidence="2 3">
    <name type="scientific">Ammonicoccus fulvus</name>
    <dbReference type="NCBI Taxonomy" id="3138240"/>
    <lineage>
        <taxon>Bacteria</taxon>
        <taxon>Bacillati</taxon>
        <taxon>Actinomycetota</taxon>
        <taxon>Actinomycetes</taxon>
        <taxon>Propionibacteriales</taxon>
        <taxon>Propionibacteriaceae</taxon>
        <taxon>Ammonicoccus</taxon>
    </lineage>
</organism>
<evidence type="ECO:0000313" key="2">
    <source>
        <dbReference type="EMBL" id="XAN06699.1"/>
    </source>
</evidence>
<evidence type="ECO:0000256" key="1">
    <source>
        <dbReference type="SAM" id="Phobius"/>
    </source>
</evidence>
<keyword evidence="1" id="KW-0812">Transmembrane</keyword>
<evidence type="ECO:0008006" key="4">
    <source>
        <dbReference type="Google" id="ProtNLM"/>
    </source>
</evidence>
<evidence type="ECO:0000313" key="3">
    <source>
        <dbReference type="Proteomes" id="UP001442841"/>
    </source>
</evidence>
<dbReference type="RefSeq" id="WP_425308127.1">
    <property type="nucleotide sequence ID" value="NZ_CP154795.1"/>
</dbReference>
<keyword evidence="3" id="KW-1185">Reference proteome</keyword>
<keyword evidence="1" id="KW-0472">Membrane</keyword>
<reference evidence="2 3" key="1">
    <citation type="submission" date="2024-04" db="EMBL/GenBank/DDBJ databases">
        <title>Isolation of an actinomycete strain from pig manure.</title>
        <authorList>
            <person name="Gong T."/>
            <person name="Yu Z."/>
            <person name="An M."/>
            <person name="Wei C."/>
            <person name="Yang W."/>
            <person name="Liu L."/>
        </authorList>
    </citation>
    <scope>NUCLEOTIDE SEQUENCE [LARGE SCALE GENOMIC DNA]</scope>
    <source>
        <strain evidence="2 3">ZF39</strain>
    </source>
</reference>
<gene>
    <name evidence="2" type="ORF">AADG42_05040</name>
</gene>
<proteinExistence type="predicted"/>
<dbReference type="EMBL" id="CP154795">
    <property type="protein sequence ID" value="XAN06699.1"/>
    <property type="molecule type" value="Genomic_DNA"/>
</dbReference>
<sequence length="168" mass="18020">MGRTALAITTAGFVVLLLWQGLTLPEAVPGHVGPGGEVTRWSTRVAHLVTGGITGATTALIFWAGAGLIGKLPREFVNLPHKDYWLAPEHESRTIRMLANDLAWIGAATMSLLTWAFWEVGQIARGEQPSPLLAGVVIGAYLVGVIAWAIWIRVGPRWKPPTGAGRRA</sequence>
<name>A0ABZ3FNK4_9ACTN</name>
<accession>A0ABZ3FNK4</accession>
<dbReference type="Proteomes" id="UP001442841">
    <property type="component" value="Chromosome"/>
</dbReference>